<name>A0A9P7KYF6_9HYPO</name>
<keyword evidence="3" id="KW-1185">Reference proteome</keyword>
<gene>
    <name evidence="2" type="ORF">H9Q72_014496</name>
</gene>
<accession>A0A9P7KYF6</accession>
<evidence type="ECO:0000256" key="1">
    <source>
        <dbReference type="SAM" id="MobiDB-lite"/>
    </source>
</evidence>
<evidence type="ECO:0000313" key="3">
    <source>
        <dbReference type="Proteomes" id="UP000750502"/>
    </source>
</evidence>
<feature type="non-terminal residue" evidence="2">
    <location>
        <position position="289"/>
    </location>
</feature>
<reference evidence="2" key="2">
    <citation type="submission" date="2020-10" db="EMBL/GenBank/DDBJ databases">
        <authorList>
            <person name="Peck L.D."/>
            <person name="Nowell R.W."/>
            <person name="Flood J."/>
            <person name="Ryan M.J."/>
            <person name="Barraclough T.G."/>
        </authorList>
    </citation>
    <scope>NUCLEOTIDE SEQUENCE</scope>
    <source>
        <strain evidence="2">IMI 127659i</strain>
    </source>
</reference>
<feature type="compositionally biased region" description="Low complexity" evidence="1">
    <location>
        <begin position="168"/>
        <end position="179"/>
    </location>
</feature>
<organism evidence="2 3">
    <name type="scientific">Fusarium xylarioides</name>
    <dbReference type="NCBI Taxonomy" id="221167"/>
    <lineage>
        <taxon>Eukaryota</taxon>
        <taxon>Fungi</taxon>
        <taxon>Dikarya</taxon>
        <taxon>Ascomycota</taxon>
        <taxon>Pezizomycotina</taxon>
        <taxon>Sordariomycetes</taxon>
        <taxon>Hypocreomycetidae</taxon>
        <taxon>Hypocreales</taxon>
        <taxon>Nectriaceae</taxon>
        <taxon>Fusarium</taxon>
        <taxon>Fusarium fujikuroi species complex</taxon>
    </lineage>
</organism>
<proteinExistence type="predicted"/>
<sequence length="289" mass="31115">PPALDDPAVREERDDRLRATVFRAGRPVRNRSASPLRAPHLSAATHTCEPSVDLSTAPDTRPSRLPLGGLFRSRRGRSPGGAHSRKQLDARRVTRKSGARSPPPKGKAIVPESELEDNVPELDRAPTEVKSSAGAATPHDSEVELPSDNDTAPETPCPAEKKNSSAAVTPVKTPKTPKTSRASKRELEFPEGEEYAFPCMQCFKGALSGKSPLSCCAVKDKPNLKRCCHCSRGSRKGCAGLPRCLLPPAIALRNAIANGVRSEITRARTCASVMFELFEAHPTLFTISD</sequence>
<feature type="compositionally biased region" description="Basic and acidic residues" evidence="1">
    <location>
        <begin position="7"/>
        <end position="18"/>
    </location>
</feature>
<dbReference type="Proteomes" id="UP000750502">
    <property type="component" value="Unassembled WGS sequence"/>
</dbReference>
<feature type="region of interest" description="Disordered" evidence="1">
    <location>
        <begin position="1"/>
        <end position="186"/>
    </location>
</feature>
<feature type="non-terminal residue" evidence="2">
    <location>
        <position position="1"/>
    </location>
</feature>
<reference evidence="2" key="1">
    <citation type="journal article" date="2020" name="bioRxiv">
        <title>Historical genomics reveals the evolutionary mechanisms behind multiple outbreaks of the host-specific coffee wilt pathogen Fusarium xylarioides.</title>
        <authorList>
            <person name="Peck D."/>
            <person name="Nowell R.W."/>
            <person name="Flood J."/>
            <person name="Ryan M.J."/>
            <person name="Barraclough T.G."/>
        </authorList>
    </citation>
    <scope>NUCLEOTIDE SEQUENCE</scope>
    <source>
        <strain evidence="2">IMI 127659i</strain>
    </source>
</reference>
<dbReference type="EMBL" id="JADFTT010002585">
    <property type="protein sequence ID" value="KAG5747266.1"/>
    <property type="molecule type" value="Genomic_DNA"/>
</dbReference>
<protein>
    <submittedName>
        <fullName evidence="2">Uncharacterized protein</fullName>
    </submittedName>
</protein>
<evidence type="ECO:0000313" key="2">
    <source>
        <dbReference type="EMBL" id="KAG5747266.1"/>
    </source>
</evidence>
<dbReference type="AlphaFoldDB" id="A0A9P7KYF6"/>
<comment type="caution">
    <text evidence="2">The sequence shown here is derived from an EMBL/GenBank/DDBJ whole genome shotgun (WGS) entry which is preliminary data.</text>
</comment>